<name>A0A3B1CG43_9ZZZZ</name>
<accession>A0A3B1CG43</accession>
<gene>
    <name evidence="2" type="ORF">MNBD_IGNAVI01-2648</name>
</gene>
<dbReference type="EMBL" id="UOGD01000025">
    <property type="protein sequence ID" value="VAX15737.1"/>
    <property type="molecule type" value="Genomic_DNA"/>
</dbReference>
<dbReference type="InterPro" id="IPR004104">
    <property type="entry name" value="Gfo/Idh/MocA-like_OxRdtase_C"/>
</dbReference>
<evidence type="ECO:0000259" key="1">
    <source>
        <dbReference type="Pfam" id="PF02894"/>
    </source>
</evidence>
<proteinExistence type="predicted"/>
<evidence type="ECO:0000313" key="2">
    <source>
        <dbReference type="EMBL" id="VAX15737.1"/>
    </source>
</evidence>
<dbReference type="SUPFAM" id="SSF55347">
    <property type="entry name" value="Glyceraldehyde-3-phosphate dehydrogenase-like, C-terminal domain"/>
    <property type="match status" value="1"/>
</dbReference>
<dbReference type="Pfam" id="PF02894">
    <property type="entry name" value="GFO_IDH_MocA_C"/>
    <property type="match status" value="1"/>
</dbReference>
<dbReference type="AlphaFoldDB" id="A0A3B1CG43"/>
<dbReference type="Gene3D" id="3.30.360.10">
    <property type="entry name" value="Dihydrodipicolinate Reductase, domain 2"/>
    <property type="match status" value="1"/>
</dbReference>
<feature type="domain" description="Gfo/Idh/MocA-like oxidoreductase C-terminal" evidence="1">
    <location>
        <begin position="5"/>
        <end position="119"/>
    </location>
</feature>
<protein>
    <recommendedName>
        <fullName evidence="1">Gfo/Idh/MocA-like oxidoreductase C-terminal domain-containing protein</fullName>
    </recommendedName>
</protein>
<reference evidence="2" key="1">
    <citation type="submission" date="2018-06" db="EMBL/GenBank/DDBJ databases">
        <authorList>
            <person name="Zhirakovskaya E."/>
        </authorList>
    </citation>
    <scope>NUCLEOTIDE SEQUENCE</scope>
</reference>
<sequence length="120" mass="13425">MDTSATALMKFKGGTSAFFSSIRLEERQQAEIYGTKGKIEFQIPFNPIANKPSKIFLHRGNDMEEIVFDPCDQYTIQADLFALAIINNTDVPTPLQDAVNNMKVIEGIIESDKLGERVNI</sequence>
<organism evidence="2">
    <name type="scientific">hydrothermal vent metagenome</name>
    <dbReference type="NCBI Taxonomy" id="652676"/>
    <lineage>
        <taxon>unclassified sequences</taxon>
        <taxon>metagenomes</taxon>
        <taxon>ecological metagenomes</taxon>
    </lineage>
</organism>